<dbReference type="AlphaFoldDB" id="A0AAF0WH19"/>
<dbReference type="Gene3D" id="3.40.50.2000">
    <property type="entry name" value="Glycogen Phosphorylase B"/>
    <property type="match status" value="1"/>
</dbReference>
<accession>A0AAF0WH19</accession>
<dbReference type="PANTHER" id="PTHR48048">
    <property type="entry name" value="GLYCOSYLTRANSFERASE"/>
    <property type="match status" value="1"/>
</dbReference>
<reference evidence="1" key="2">
    <citation type="submission" date="2022-03" db="EMBL/GenBank/DDBJ databases">
        <title>Draft title - Genomic analysis of global carrot germplasm unveils the trajectory of domestication and the origin of high carotenoid orange carrot.</title>
        <authorList>
            <person name="Iorizzo M."/>
            <person name="Ellison S."/>
            <person name="Senalik D."/>
            <person name="Macko-Podgorni A."/>
            <person name="Grzebelus D."/>
            <person name="Bostan H."/>
            <person name="Rolling W."/>
            <person name="Curaba J."/>
            <person name="Simon P."/>
        </authorList>
    </citation>
    <scope>NUCLEOTIDE SEQUENCE</scope>
    <source>
        <tissue evidence="1">Leaf</tissue>
    </source>
</reference>
<dbReference type="GO" id="GO:0035251">
    <property type="term" value="F:UDP-glucosyltransferase activity"/>
    <property type="evidence" value="ECO:0007669"/>
    <property type="project" value="InterPro"/>
</dbReference>
<evidence type="ECO:0000313" key="1">
    <source>
        <dbReference type="EMBL" id="WOG89539.1"/>
    </source>
</evidence>
<sequence>MFCTSMIDVANEVGVNSYVYFASPASFLGFMLHLPVLTKLSAELDDSDAELRIPGFVKPVPVSVLPTFFLTRNKDDGCSWFEYNATKYKEAKGIIVNTFKELENHALDSVSAVLRYRSRADT</sequence>
<dbReference type="InterPro" id="IPR050481">
    <property type="entry name" value="UDP-glycosyltransf_plant"/>
</dbReference>
<dbReference type="SUPFAM" id="SSF53756">
    <property type="entry name" value="UDP-Glycosyltransferase/glycogen phosphorylase"/>
    <property type="match status" value="1"/>
</dbReference>
<proteinExistence type="predicted"/>
<reference evidence="1" key="1">
    <citation type="journal article" date="2016" name="Nat. Genet.">
        <title>A high-quality carrot genome assembly provides new insights into carotenoid accumulation and asterid genome evolution.</title>
        <authorList>
            <person name="Iorizzo M."/>
            <person name="Ellison S."/>
            <person name="Senalik D."/>
            <person name="Zeng P."/>
            <person name="Satapoomin P."/>
            <person name="Huang J."/>
            <person name="Bowman M."/>
            <person name="Iovene M."/>
            <person name="Sanseverino W."/>
            <person name="Cavagnaro P."/>
            <person name="Yildiz M."/>
            <person name="Macko-Podgorni A."/>
            <person name="Moranska E."/>
            <person name="Grzebelus E."/>
            <person name="Grzebelus D."/>
            <person name="Ashrafi H."/>
            <person name="Zheng Z."/>
            <person name="Cheng S."/>
            <person name="Spooner D."/>
            <person name="Van Deynze A."/>
            <person name="Simon P."/>
        </authorList>
    </citation>
    <scope>NUCLEOTIDE SEQUENCE</scope>
    <source>
        <tissue evidence="1">Leaf</tissue>
    </source>
</reference>
<name>A0AAF0WH19_DAUCS</name>
<keyword evidence="2" id="KW-1185">Reference proteome</keyword>
<dbReference type="Proteomes" id="UP000077755">
    <property type="component" value="Chromosome 2"/>
</dbReference>
<dbReference type="EMBL" id="CP093344">
    <property type="protein sequence ID" value="WOG89539.1"/>
    <property type="molecule type" value="Genomic_DNA"/>
</dbReference>
<evidence type="ECO:0000313" key="2">
    <source>
        <dbReference type="Proteomes" id="UP000077755"/>
    </source>
</evidence>
<gene>
    <name evidence="1" type="ORF">DCAR_0208777</name>
</gene>
<dbReference type="PANTHER" id="PTHR48048:SF81">
    <property type="entry name" value="GLYCOSYLTRANSFERASE"/>
    <property type="match status" value="1"/>
</dbReference>
<organism evidence="1 2">
    <name type="scientific">Daucus carota subsp. sativus</name>
    <name type="common">Carrot</name>
    <dbReference type="NCBI Taxonomy" id="79200"/>
    <lineage>
        <taxon>Eukaryota</taxon>
        <taxon>Viridiplantae</taxon>
        <taxon>Streptophyta</taxon>
        <taxon>Embryophyta</taxon>
        <taxon>Tracheophyta</taxon>
        <taxon>Spermatophyta</taxon>
        <taxon>Magnoliopsida</taxon>
        <taxon>eudicotyledons</taxon>
        <taxon>Gunneridae</taxon>
        <taxon>Pentapetalae</taxon>
        <taxon>asterids</taxon>
        <taxon>campanulids</taxon>
        <taxon>Apiales</taxon>
        <taxon>Apiaceae</taxon>
        <taxon>Apioideae</taxon>
        <taxon>Scandiceae</taxon>
        <taxon>Daucinae</taxon>
        <taxon>Daucus</taxon>
        <taxon>Daucus sect. Daucus</taxon>
    </lineage>
</organism>
<protein>
    <submittedName>
        <fullName evidence="1">Uncharacterized protein</fullName>
    </submittedName>
</protein>